<dbReference type="GO" id="GO:0006633">
    <property type="term" value="P:fatty acid biosynthetic process"/>
    <property type="evidence" value="ECO:0007669"/>
    <property type="project" value="TreeGrafter"/>
</dbReference>
<evidence type="ECO:0000313" key="1">
    <source>
        <dbReference type="EMBL" id="KMS65468.1"/>
    </source>
</evidence>
<dbReference type="InterPro" id="IPR049076">
    <property type="entry name" value="ACCA"/>
</dbReference>
<keyword evidence="2" id="KW-1185">Reference proteome</keyword>
<dbReference type="Proteomes" id="UP000035740">
    <property type="component" value="Unassembled WGS sequence"/>
</dbReference>
<dbReference type="AlphaFoldDB" id="A0A0J7YQQ3"/>
<dbReference type="PANTHER" id="PTHR45728">
    <property type="entry name" value="ACETYL-COA CARBOXYLASE, ISOFORM A"/>
    <property type="match status" value="1"/>
</dbReference>
<sequence length="126" mass="14437">VEYLQSILETADFKNNVIHTRWLETQTQTKHVVTRPTDRNAVLLSASYIAWHVLSDARKGFLSQIERGRLVDVADTEGLQRHNVTLRYQSNKYNVIAFLTGPSTMNLRLGEYCYGPVVVRELNTSK</sequence>
<dbReference type="GO" id="GO:0003989">
    <property type="term" value="F:acetyl-CoA carboxylase activity"/>
    <property type="evidence" value="ECO:0007669"/>
    <property type="project" value="InterPro"/>
</dbReference>
<dbReference type="EMBL" id="KQ108108">
    <property type="protein sequence ID" value="KMS65468.1"/>
    <property type="molecule type" value="Genomic_DNA"/>
</dbReference>
<feature type="non-terminal residue" evidence="1">
    <location>
        <position position="126"/>
    </location>
</feature>
<evidence type="ECO:0000313" key="2">
    <source>
        <dbReference type="Proteomes" id="UP000035740"/>
    </source>
</evidence>
<dbReference type="PANTHER" id="PTHR45728:SF3">
    <property type="entry name" value="ACETYL-COA CARBOXYLASE"/>
    <property type="match status" value="1"/>
</dbReference>
<organism evidence="1 2">
    <name type="scientific">Beta vulgaris subsp. vulgaris</name>
    <name type="common">Beet</name>
    <dbReference type="NCBI Taxonomy" id="3555"/>
    <lineage>
        <taxon>Eukaryota</taxon>
        <taxon>Viridiplantae</taxon>
        <taxon>Streptophyta</taxon>
        <taxon>Embryophyta</taxon>
        <taxon>Tracheophyta</taxon>
        <taxon>Spermatophyta</taxon>
        <taxon>Magnoliopsida</taxon>
        <taxon>eudicotyledons</taxon>
        <taxon>Gunneridae</taxon>
        <taxon>Pentapetalae</taxon>
        <taxon>Caryophyllales</taxon>
        <taxon>Chenopodiaceae</taxon>
        <taxon>Betoideae</taxon>
        <taxon>Beta</taxon>
    </lineage>
</organism>
<protein>
    <submittedName>
        <fullName evidence="1">Uncharacterized protein</fullName>
    </submittedName>
</protein>
<reference evidence="1 2" key="1">
    <citation type="journal article" date="2014" name="Nature">
        <title>The genome of the recently domesticated crop plant sugar beet (Beta vulgaris).</title>
        <authorList>
            <person name="Dohm J.C."/>
            <person name="Minoche A.E."/>
            <person name="Holtgrawe D."/>
            <person name="Capella-Gutierrez S."/>
            <person name="Zakrzewski F."/>
            <person name="Tafer H."/>
            <person name="Rupp O."/>
            <person name="Sorensen T.R."/>
            <person name="Stracke R."/>
            <person name="Reinhardt R."/>
            <person name="Goesmann A."/>
            <person name="Kraft T."/>
            <person name="Schulz B."/>
            <person name="Stadler P.F."/>
            <person name="Schmidt T."/>
            <person name="Gabaldon T."/>
            <person name="Lehrach H."/>
            <person name="Weisshaar B."/>
            <person name="Himmelbauer H."/>
        </authorList>
    </citation>
    <scope>NUCLEOTIDE SEQUENCE [LARGE SCALE GENOMIC DNA]</scope>
    <source>
        <tissue evidence="1">Taproot</tissue>
    </source>
</reference>
<gene>
    <name evidence="1" type="ORF">BVRB_035690</name>
</gene>
<feature type="non-terminal residue" evidence="1">
    <location>
        <position position="1"/>
    </location>
</feature>
<accession>A0A0J7YQQ3</accession>
<name>A0A0J7YQQ3_BETVV</name>
<proteinExistence type="predicted"/>
<dbReference type="Gramene" id="KMS65468">
    <property type="protein sequence ID" value="KMS65468"/>
    <property type="gene ID" value="BVRB_035690"/>
</dbReference>